<protein>
    <submittedName>
        <fullName evidence="6">Multidrug DMT transporter permease</fullName>
    </submittedName>
</protein>
<comment type="subcellular location">
    <subcellularLocation>
        <location evidence="1">Periplasm</location>
    </subcellularLocation>
</comment>
<dbReference type="PANTHER" id="PTHR39192">
    <property type="entry name" value="IRON UPTAKE SYSTEM COMPONENT EFEO"/>
    <property type="match status" value="1"/>
</dbReference>
<dbReference type="Gene3D" id="2.60.40.420">
    <property type="entry name" value="Cupredoxins - blue copper proteins"/>
    <property type="match status" value="1"/>
</dbReference>
<reference evidence="6 7" key="1">
    <citation type="submission" date="2016-10" db="EMBL/GenBank/DDBJ databases">
        <title>The Draft Genome Sequence of the Potato Rhizosphere Bacteria Ochrobactrum sp. IPA7.2.</title>
        <authorList>
            <person name="Gogoleva N.E."/>
            <person name="Khlopko Y.A."/>
            <person name="Burygin G.L."/>
            <person name="Plotnikov A.O."/>
        </authorList>
    </citation>
    <scope>NUCLEOTIDE SEQUENCE [LARGE SCALE GENOMIC DNA]</scope>
    <source>
        <strain evidence="6 7">IPA7.2</strain>
    </source>
</reference>
<dbReference type="InterPro" id="IPR034981">
    <property type="entry name" value="Imelysin-like_EfeO/Algp7"/>
</dbReference>
<dbReference type="Proteomes" id="UP000182985">
    <property type="component" value="Unassembled WGS sequence"/>
</dbReference>
<organism evidence="6 7">
    <name type="scientific">Brucella cytisi</name>
    <dbReference type="NCBI Taxonomy" id="407152"/>
    <lineage>
        <taxon>Bacteria</taxon>
        <taxon>Pseudomonadati</taxon>
        <taxon>Pseudomonadota</taxon>
        <taxon>Alphaproteobacteria</taxon>
        <taxon>Hyphomicrobiales</taxon>
        <taxon>Brucellaceae</taxon>
        <taxon>Brucella/Ochrobactrum group</taxon>
        <taxon>Brucella</taxon>
    </lineage>
</organism>
<evidence type="ECO:0000256" key="3">
    <source>
        <dbReference type="ARBA" id="ARBA00022729"/>
    </source>
</evidence>
<dbReference type="SUPFAM" id="SSF49503">
    <property type="entry name" value="Cupredoxins"/>
    <property type="match status" value="1"/>
</dbReference>
<dbReference type="InterPro" id="IPR008972">
    <property type="entry name" value="Cupredoxin"/>
</dbReference>
<dbReference type="CDD" id="cd14656">
    <property type="entry name" value="Imelysin-like_EfeO"/>
    <property type="match status" value="1"/>
</dbReference>
<dbReference type="InterPro" id="IPR050894">
    <property type="entry name" value="EfeM/EfeO_iron_uptake"/>
</dbReference>
<dbReference type="InterPro" id="IPR018976">
    <property type="entry name" value="Imelysin-like"/>
</dbReference>
<dbReference type="InterPro" id="IPR028096">
    <property type="entry name" value="EfeO_Cupredoxin"/>
</dbReference>
<accession>A0A1J6I8J6</accession>
<dbReference type="Pfam" id="PF09375">
    <property type="entry name" value="Peptidase_M75"/>
    <property type="match status" value="1"/>
</dbReference>
<evidence type="ECO:0000256" key="1">
    <source>
        <dbReference type="ARBA" id="ARBA00004418"/>
    </source>
</evidence>
<sequence length="396" mass="42307">MTNPKPAEPMSRNLVRIGLAFAVLLLLAAGAAFYYASRVSDKARHAEAGDTIQVAINGKSCDPNELTVPAGRSVFEIVNKSDRTVEWEILDGVMVLEERENIAPGFKQTITAKLTPGEYQITCGLLSNPRGKLIVTATAASEAEKGKLPLTAFIGALAEYQIYLTTEVAEFQKSVSALSTAIASGNLEAAQTAYGPAREAYARIAPVSEAFSDLDTAINARADYFEKREQDPAFGGLHRIEYGLFEQKTVDGLAPVAGKLEQDATALKERIRGLRISPDRMMAGTASALNRFASTASDAGEDRYAHTDLQALSGLLEGSGKTADVLRPIIIKADPKAFEGIDKDAASIRKLLGTGAEGNGYKAYDALSSDEKTKIKEGAAQLAAQFTKLRDQLGVD</sequence>
<dbReference type="NCBIfam" id="NF007697">
    <property type="entry name" value="PRK10378.1"/>
    <property type="match status" value="1"/>
</dbReference>
<keyword evidence="7" id="KW-1185">Reference proteome</keyword>
<comment type="similarity">
    <text evidence="2">Belongs to the EfeM/EfeO family.</text>
</comment>
<dbReference type="NCBIfam" id="NF041757">
    <property type="entry name" value="EfeO"/>
    <property type="match status" value="1"/>
</dbReference>
<keyword evidence="3" id="KW-0732">Signal</keyword>
<evidence type="ECO:0000259" key="4">
    <source>
        <dbReference type="Pfam" id="PF09375"/>
    </source>
</evidence>
<dbReference type="AlphaFoldDB" id="A0A1J6I8J6"/>
<evidence type="ECO:0000313" key="7">
    <source>
        <dbReference type="Proteomes" id="UP000182985"/>
    </source>
</evidence>
<dbReference type="EMBL" id="MOEC01000006">
    <property type="protein sequence ID" value="OIS94126.1"/>
    <property type="molecule type" value="Genomic_DNA"/>
</dbReference>
<evidence type="ECO:0000256" key="2">
    <source>
        <dbReference type="ARBA" id="ARBA00005989"/>
    </source>
</evidence>
<dbReference type="PANTHER" id="PTHR39192:SF1">
    <property type="entry name" value="IRON UPTAKE SYSTEM COMPONENT EFEO"/>
    <property type="match status" value="1"/>
</dbReference>
<gene>
    <name evidence="6" type="ORF">BLA27_08535</name>
</gene>
<dbReference type="InterPro" id="IPR038352">
    <property type="entry name" value="Imelysin_sf"/>
</dbReference>
<feature type="domain" description="EfeO-type cupredoxin-like" evidence="5">
    <location>
        <begin position="32"/>
        <end position="135"/>
    </location>
</feature>
<proteinExistence type="inferred from homology"/>
<dbReference type="OrthoDB" id="7348379at2"/>
<comment type="caution">
    <text evidence="6">The sequence shown here is derived from an EMBL/GenBank/DDBJ whole genome shotgun (WGS) entry which is preliminary data.</text>
</comment>
<feature type="domain" description="Imelysin-like" evidence="4">
    <location>
        <begin position="156"/>
        <end position="389"/>
    </location>
</feature>
<dbReference type="Gene3D" id="1.20.1420.20">
    <property type="entry name" value="M75 peptidase, HXXE motif"/>
    <property type="match status" value="1"/>
</dbReference>
<dbReference type="GO" id="GO:0042597">
    <property type="term" value="C:periplasmic space"/>
    <property type="evidence" value="ECO:0007669"/>
    <property type="project" value="UniProtKB-SubCell"/>
</dbReference>
<evidence type="ECO:0000259" key="5">
    <source>
        <dbReference type="Pfam" id="PF13473"/>
    </source>
</evidence>
<name>A0A1J6I8J6_9HYPH</name>
<evidence type="ECO:0000313" key="6">
    <source>
        <dbReference type="EMBL" id="OIS94126.1"/>
    </source>
</evidence>
<dbReference type="InterPro" id="IPR053377">
    <property type="entry name" value="Iron_uptake_EfeM/EfeO"/>
</dbReference>
<dbReference type="RefSeq" id="WP_071631351.1">
    <property type="nucleotide sequence ID" value="NZ_JBHJZM010000007.1"/>
</dbReference>
<dbReference type="Pfam" id="PF13473">
    <property type="entry name" value="Cupredoxin_1"/>
    <property type="match status" value="1"/>
</dbReference>